<accession>A0ABQ8T466</accession>
<reference evidence="1 2" key="1">
    <citation type="journal article" date="2022" name="Allergy">
        <title>Genome assembly and annotation of Periplaneta americana reveal a comprehensive cockroach allergen profile.</title>
        <authorList>
            <person name="Wang L."/>
            <person name="Xiong Q."/>
            <person name="Saelim N."/>
            <person name="Wang L."/>
            <person name="Nong W."/>
            <person name="Wan A.T."/>
            <person name="Shi M."/>
            <person name="Liu X."/>
            <person name="Cao Q."/>
            <person name="Hui J.H.L."/>
            <person name="Sookrung N."/>
            <person name="Leung T.F."/>
            <person name="Tungtrongchitr A."/>
            <person name="Tsui S.K.W."/>
        </authorList>
    </citation>
    <scope>NUCLEOTIDE SEQUENCE [LARGE SCALE GENOMIC DNA]</scope>
    <source>
        <strain evidence="1">PWHHKU_190912</strain>
    </source>
</reference>
<dbReference type="EMBL" id="JAJSOF020000015">
    <property type="protein sequence ID" value="KAJ4441284.1"/>
    <property type="molecule type" value="Genomic_DNA"/>
</dbReference>
<dbReference type="Proteomes" id="UP001148838">
    <property type="component" value="Unassembled WGS sequence"/>
</dbReference>
<evidence type="ECO:0000313" key="2">
    <source>
        <dbReference type="Proteomes" id="UP001148838"/>
    </source>
</evidence>
<sequence>MESGQFHNFYCISETDFEILLCKIGPKISKKDTGWREAIPIQERLALTLRYLATGDSYKILMYLFKVSKQLITKIVPEVCTAIIEELESFIKFRHPVGEIELSAAFCYELQGSGKSRPQRIPTSFDVPTSDGSLPKANQTIGLPLLRRTHVPISNSECIPSIRQNASYEVYEEVGCISSDGSTRRADIIIIDRQKDKGVFLDPTIRFEMHEQQPQEVCREKQVIYEPCCQHLGAQYHITHWTVFGLMFGARGTIPRETLNQLKQYKISDATIDAIGSHVLKSSLAIISNHLYPTKFLLFEDIIYADFGLVVYAGTSKLEPDHHASETCGLKRHQIAALGLRVWSKADEMHARRSCRHAQLRVKLFALCVTFAYPRGGGNPKLKP</sequence>
<proteinExistence type="predicted"/>
<keyword evidence="2" id="KW-1185">Reference proteome</keyword>
<protein>
    <submittedName>
        <fullName evidence="1">Uncharacterized protein</fullName>
    </submittedName>
</protein>
<comment type="caution">
    <text evidence="1">The sequence shown here is derived from an EMBL/GenBank/DDBJ whole genome shotgun (WGS) entry which is preliminary data.</text>
</comment>
<gene>
    <name evidence="1" type="ORF">ANN_11138</name>
</gene>
<evidence type="ECO:0000313" key="1">
    <source>
        <dbReference type="EMBL" id="KAJ4441284.1"/>
    </source>
</evidence>
<name>A0ABQ8T466_PERAM</name>
<organism evidence="1 2">
    <name type="scientific">Periplaneta americana</name>
    <name type="common">American cockroach</name>
    <name type="synonym">Blatta americana</name>
    <dbReference type="NCBI Taxonomy" id="6978"/>
    <lineage>
        <taxon>Eukaryota</taxon>
        <taxon>Metazoa</taxon>
        <taxon>Ecdysozoa</taxon>
        <taxon>Arthropoda</taxon>
        <taxon>Hexapoda</taxon>
        <taxon>Insecta</taxon>
        <taxon>Pterygota</taxon>
        <taxon>Neoptera</taxon>
        <taxon>Polyneoptera</taxon>
        <taxon>Dictyoptera</taxon>
        <taxon>Blattodea</taxon>
        <taxon>Blattoidea</taxon>
        <taxon>Blattidae</taxon>
        <taxon>Blattinae</taxon>
        <taxon>Periplaneta</taxon>
    </lineage>
</organism>